<dbReference type="STRING" id="1423812.FD20_GL002218"/>
<dbReference type="EMBL" id="AZEG01000067">
    <property type="protein sequence ID" value="KRL32811.1"/>
    <property type="molecule type" value="Genomic_DNA"/>
</dbReference>
<evidence type="ECO:0000313" key="2">
    <source>
        <dbReference type="EMBL" id="KRL32811.1"/>
    </source>
</evidence>
<reference evidence="2 3" key="1">
    <citation type="journal article" date="2015" name="Genome Announc.">
        <title>Expanding the biotechnology potential of lactobacilli through comparative genomics of 213 strains and associated genera.</title>
        <authorList>
            <person name="Sun Z."/>
            <person name="Harris H.M."/>
            <person name="McCann A."/>
            <person name="Guo C."/>
            <person name="Argimon S."/>
            <person name="Zhang W."/>
            <person name="Yang X."/>
            <person name="Jeffery I.B."/>
            <person name="Cooney J.C."/>
            <person name="Kagawa T.F."/>
            <person name="Liu W."/>
            <person name="Song Y."/>
            <person name="Salvetti E."/>
            <person name="Wrobel A."/>
            <person name="Rasinkangas P."/>
            <person name="Parkhill J."/>
            <person name="Rea M.C."/>
            <person name="O'Sullivan O."/>
            <person name="Ritari J."/>
            <person name="Douillard F.P."/>
            <person name="Paul Ross R."/>
            <person name="Yang R."/>
            <person name="Briner A.E."/>
            <person name="Felis G.E."/>
            <person name="de Vos W.M."/>
            <person name="Barrangou R."/>
            <person name="Klaenhammer T.R."/>
            <person name="Caufield P.W."/>
            <person name="Cui Y."/>
            <person name="Zhang H."/>
            <person name="O'Toole P.W."/>
        </authorList>
    </citation>
    <scope>NUCLEOTIDE SEQUENCE [LARGE SCALE GENOMIC DNA]</scope>
    <source>
        <strain evidence="2 3">DSM 19971</strain>
    </source>
</reference>
<dbReference type="OrthoDB" id="2298870at2"/>
<name>A0A0R1PW47_9LACO</name>
<dbReference type="AlphaFoldDB" id="A0A0R1PW47"/>
<comment type="caution">
    <text evidence="2">The sequence shown here is derived from an EMBL/GenBank/DDBJ whole genome shotgun (WGS) entry which is preliminary data.</text>
</comment>
<dbReference type="RefSeq" id="WP_057738848.1">
    <property type="nucleotide sequence ID" value="NZ_AZEG01000067.1"/>
</dbReference>
<dbReference type="Proteomes" id="UP000051155">
    <property type="component" value="Unassembled WGS sequence"/>
</dbReference>
<protein>
    <recommendedName>
        <fullName evidence="1">RES domain-containing protein</fullName>
    </recommendedName>
</protein>
<evidence type="ECO:0000259" key="1">
    <source>
        <dbReference type="Pfam" id="PF08808"/>
    </source>
</evidence>
<evidence type="ECO:0000313" key="3">
    <source>
        <dbReference type="Proteomes" id="UP000051155"/>
    </source>
</evidence>
<dbReference type="InterPro" id="IPR014914">
    <property type="entry name" value="RES_dom"/>
</dbReference>
<dbReference type="PATRIC" id="fig|1423812.3.peg.2359"/>
<dbReference type="Pfam" id="PF08808">
    <property type="entry name" value="RES"/>
    <property type="match status" value="1"/>
</dbReference>
<keyword evidence="3" id="KW-1185">Reference proteome</keyword>
<sequence length="486" mass="55292">MRSDQVLNKKGNEREEKKALDIQKDSVLRAKMLDEECSSAKAIFCNATLVRSVNQINRMTSPMKSIIERSATQRLKKYYSTPLINRTLIPIEYSSSIFQTIEKTNRINNRKLQNSVNKISANTKWYEKLKQTSNNKKMMNILREQGIESINNDMHFTLGALEKNNHVALVNSRKFNDSYLRTTHILSSSYVNRSLTSNVTKKLAVLTLSGRHKAATIKTFTKYIKPYYLNNPSFYVNIKPVIEKYEKDGSENVNQISQNIEIAATEELINDKNHPILNLTENELWDFQSYLAEHPMMGLAVETGKKLFNFFSTLNVKKQKIGVPLYHGRSRGVSDAPYVKKHLDGEAPWGIPSSGRFNVANQGLYYTSDSLDSLAQELRLQQGETFDVLRFQPDTKLGVLDLTKINNPLASFCLQSVSKGNTQQPIEYLIPTFIAQCLLDNRSIQVIKITSAVNPDATNYIFLSPSFRDGVKESDITILRSVTYES</sequence>
<accession>A0A0R1PW47</accession>
<feature type="domain" description="RES" evidence="1">
    <location>
        <begin position="344"/>
        <end position="472"/>
    </location>
</feature>
<proteinExistence type="predicted"/>
<organism evidence="2 3">
    <name type="scientific">Liquorilactobacillus uvarum DSM 19971</name>
    <dbReference type="NCBI Taxonomy" id="1423812"/>
    <lineage>
        <taxon>Bacteria</taxon>
        <taxon>Bacillati</taxon>
        <taxon>Bacillota</taxon>
        <taxon>Bacilli</taxon>
        <taxon>Lactobacillales</taxon>
        <taxon>Lactobacillaceae</taxon>
        <taxon>Liquorilactobacillus</taxon>
    </lineage>
</organism>
<gene>
    <name evidence="2" type="ORF">FD20_GL002218</name>
</gene>